<protein>
    <submittedName>
        <fullName evidence="3">Uncharacterized protein</fullName>
    </submittedName>
</protein>
<name>A0A8J6LG56_TENMO</name>
<dbReference type="Proteomes" id="UP000719412">
    <property type="component" value="Unassembled WGS sequence"/>
</dbReference>
<dbReference type="Pfam" id="PF13855">
    <property type="entry name" value="LRR_8"/>
    <property type="match status" value="1"/>
</dbReference>
<accession>A0A8J6LG56</accession>
<dbReference type="InterPro" id="IPR001611">
    <property type="entry name" value="Leu-rich_rpt"/>
</dbReference>
<keyword evidence="2" id="KW-0677">Repeat</keyword>
<dbReference type="SMART" id="SM00365">
    <property type="entry name" value="LRR_SD22"/>
    <property type="match status" value="4"/>
</dbReference>
<evidence type="ECO:0000256" key="2">
    <source>
        <dbReference type="ARBA" id="ARBA00022737"/>
    </source>
</evidence>
<dbReference type="InterPro" id="IPR032675">
    <property type="entry name" value="LRR_dom_sf"/>
</dbReference>
<evidence type="ECO:0000256" key="1">
    <source>
        <dbReference type="ARBA" id="ARBA00022614"/>
    </source>
</evidence>
<dbReference type="SUPFAM" id="SSF52058">
    <property type="entry name" value="L domain-like"/>
    <property type="match status" value="1"/>
</dbReference>
<dbReference type="PANTHER" id="PTHR24366">
    <property type="entry name" value="IG(IMMUNOGLOBULIN) AND LRR(LEUCINE RICH REPEAT) DOMAINS"/>
    <property type="match status" value="1"/>
</dbReference>
<reference evidence="3" key="1">
    <citation type="journal article" date="2020" name="J Insects Food Feed">
        <title>The yellow mealworm (Tenebrio molitor) genome: a resource for the emerging insects as food and feed industry.</title>
        <authorList>
            <person name="Eriksson T."/>
            <person name="Andere A."/>
            <person name="Kelstrup H."/>
            <person name="Emery V."/>
            <person name="Picard C."/>
        </authorList>
    </citation>
    <scope>NUCLEOTIDE SEQUENCE</scope>
    <source>
        <strain evidence="3">Stoneville</strain>
        <tissue evidence="3">Whole head</tissue>
    </source>
</reference>
<dbReference type="PRINTS" id="PR00019">
    <property type="entry name" value="LEURICHRPT"/>
</dbReference>
<dbReference type="AlphaFoldDB" id="A0A8J6LG56"/>
<dbReference type="SMART" id="SM00369">
    <property type="entry name" value="LRR_TYP"/>
    <property type="match status" value="6"/>
</dbReference>
<comment type="caution">
    <text evidence="3">The sequence shown here is derived from an EMBL/GenBank/DDBJ whole genome shotgun (WGS) entry which is preliminary data.</text>
</comment>
<dbReference type="Gene3D" id="3.80.10.10">
    <property type="entry name" value="Ribonuclease Inhibitor"/>
    <property type="match status" value="2"/>
</dbReference>
<dbReference type="PROSITE" id="PS51450">
    <property type="entry name" value="LRR"/>
    <property type="match status" value="1"/>
</dbReference>
<keyword evidence="1" id="KW-0433">Leucine-rich repeat</keyword>
<dbReference type="PANTHER" id="PTHR24366:SF96">
    <property type="entry name" value="LEUCINE RICH REPEAT CONTAINING 53"/>
    <property type="match status" value="1"/>
</dbReference>
<dbReference type="InterPro" id="IPR026906">
    <property type="entry name" value="LRR_5"/>
</dbReference>
<gene>
    <name evidence="3" type="ORF">GEV33_011074</name>
</gene>
<evidence type="ECO:0000313" key="3">
    <source>
        <dbReference type="EMBL" id="KAH0811716.1"/>
    </source>
</evidence>
<evidence type="ECO:0000313" key="4">
    <source>
        <dbReference type="Proteomes" id="UP000719412"/>
    </source>
</evidence>
<dbReference type="EMBL" id="JABDTM020026619">
    <property type="protein sequence ID" value="KAH0811716.1"/>
    <property type="molecule type" value="Genomic_DNA"/>
</dbReference>
<dbReference type="Pfam" id="PF13306">
    <property type="entry name" value="LRR_5"/>
    <property type="match status" value="1"/>
</dbReference>
<sequence length="378" mass="44145">MTFCDDLTDLSSHGVEKWTELVVGPEFANASQLGTINYDTIQLDRFDKLTTLMILHQINDLRTNTFDSDPEHSKLNYLKLYGNDIKRIRESTFAAVTLSKLSLVNNNIEYIHKEAFYNCEITTIDLSDNKLEKVEKDVFTEEFLSNVTKEIIIRNNRLEWIESFSFPSSLEILNLDYNKLSTFNYNVFHNLQNLQELTMSHNKLKSLPGLKPLKEIVIIDVSHNELTTLTASDFNNLSRLEVLDMSHNKIYTSTVFEKFNFPKRHPPLQISLAFNRLTHLIIGCDSFRDHIVFLYGNPWSCRCWENLEKFMEDNKVRRNECDFQFFGNGQVPYCIDQPENDCTKPFFKNITKLDVEEFTNKVKKSQENVKCNLSPRTL</sequence>
<dbReference type="InterPro" id="IPR003591">
    <property type="entry name" value="Leu-rich_rpt_typical-subtyp"/>
</dbReference>
<proteinExistence type="predicted"/>
<organism evidence="3 4">
    <name type="scientific">Tenebrio molitor</name>
    <name type="common">Yellow mealworm beetle</name>
    <dbReference type="NCBI Taxonomy" id="7067"/>
    <lineage>
        <taxon>Eukaryota</taxon>
        <taxon>Metazoa</taxon>
        <taxon>Ecdysozoa</taxon>
        <taxon>Arthropoda</taxon>
        <taxon>Hexapoda</taxon>
        <taxon>Insecta</taxon>
        <taxon>Pterygota</taxon>
        <taxon>Neoptera</taxon>
        <taxon>Endopterygota</taxon>
        <taxon>Coleoptera</taxon>
        <taxon>Polyphaga</taxon>
        <taxon>Cucujiformia</taxon>
        <taxon>Tenebrionidae</taxon>
        <taxon>Tenebrio</taxon>
    </lineage>
</organism>
<reference evidence="3" key="2">
    <citation type="submission" date="2021-08" db="EMBL/GenBank/DDBJ databases">
        <authorList>
            <person name="Eriksson T."/>
        </authorList>
    </citation>
    <scope>NUCLEOTIDE SEQUENCE</scope>
    <source>
        <strain evidence="3">Stoneville</strain>
        <tissue evidence="3">Whole head</tissue>
    </source>
</reference>
<keyword evidence="4" id="KW-1185">Reference proteome</keyword>
<dbReference type="SMART" id="SM00364">
    <property type="entry name" value="LRR_BAC"/>
    <property type="match status" value="3"/>
</dbReference>